<dbReference type="InterPro" id="IPR011761">
    <property type="entry name" value="ATP-grasp"/>
</dbReference>
<keyword evidence="6" id="KW-1185">Reference proteome</keyword>
<dbReference type="Gene3D" id="3.40.630.30">
    <property type="match status" value="1"/>
</dbReference>
<evidence type="ECO:0000259" key="3">
    <source>
        <dbReference type="PROSITE" id="PS50975"/>
    </source>
</evidence>
<feature type="compositionally biased region" description="Basic and acidic residues" evidence="2">
    <location>
        <begin position="1"/>
        <end position="15"/>
    </location>
</feature>
<dbReference type="InterPro" id="IPR003806">
    <property type="entry name" value="ATP-grasp_PylC-type"/>
</dbReference>
<evidence type="ECO:0000259" key="4">
    <source>
        <dbReference type="PROSITE" id="PS51186"/>
    </source>
</evidence>
<feature type="domain" description="ATP-grasp" evidence="3">
    <location>
        <begin position="334"/>
        <end position="577"/>
    </location>
</feature>
<feature type="region of interest" description="Disordered" evidence="2">
    <location>
        <begin position="1"/>
        <end position="34"/>
    </location>
</feature>
<gene>
    <name evidence="5" type="primary">ngg</name>
    <name evidence="5" type="ORF">MRX98_19165</name>
</gene>
<dbReference type="GO" id="GO:0009432">
    <property type="term" value="P:SOS response"/>
    <property type="evidence" value="ECO:0007669"/>
    <property type="project" value="TreeGrafter"/>
</dbReference>
<accession>A0AA41R5H9</accession>
<dbReference type="Gene3D" id="3.30.1490.20">
    <property type="entry name" value="ATP-grasp fold, A domain"/>
    <property type="match status" value="1"/>
</dbReference>
<dbReference type="PANTHER" id="PTHR21621:SF0">
    <property type="entry name" value="BETA-CITRYLGLUTAMATE SYNTHASE B-RELATED"/>
    <property type="match status" value="1"/>
</dbReference>
<dbReference type="GO" id="GO:0005737">
    <property type="term" value="C:cytoplasm"/>
    <property type="evidence" value="ECO:0007669"/>
    <property type="project" value="TreeGrafter"/>
</dbReference>
<evidence type="ECO:0000256" key="2">
    <source>
        <dbReference type="SAM" id="MobiDB-lite"/>
    </source>
</evidence>
<dbReference type="InterPro" id="IPR017534">
    <property type="entry name" value="GNAT-acetyltransferase"/>
</dbReference>
<dbReference type="PROSITE" id="PS51186">
    <property type="entry name" value="GNAT"/>
    <property type="match status" value="1"/>
</dbReference>
<dbReference type="Gene3D" id="3.30.470.20">
    <property type="entry name" value="ATP-grasp fold, B domain"/>
    <property type="match status" value="2"/>
</dbReference>
<sequence length="583" mass="65008">MDKHQRPGGRMDRMHSPSLKNWEPPRSPAYDRMRPDTSVDMGWGRIIFGQTFADADSLFAAMNSEAPGRRDVTFYLRDPHVLLAMAPDRFFLDPSHTYRIWAHDYRPLKARSQIFTVRRVSTREHVEGMNRIYRCRRMVTCDPDFILDYHATKLRTYMVAETLHDQSIIGTVTGVDHVEAFNDPENGASLWSLAVDPTADAPGVGEALVRHLVEHYFTRGRNYVDLSVMHDNQEAIHLYEKIGFQRVPVFCVKRKNPINEKLFMPQAPDSELNPYARIIIDEARRRGIGVEVVDQEAAIFTLTLGGRTIHCRESLTDLTSAIAMMRCDDKRLTHRALARAGLHVPQQFAPGSDEENQAVLDRLSRVVVKPARGEQGRGISVDIRDGAALAKAIQAAEAVCPDVIIEAYVEGQDLRVIVLGYKFVAAAVRRPPQVTGTGQHTVAQLIEKYNRRRMAATGGESSVPLDEETARCVAEAGFAMEDTPPDGQTIVLRKAANLHTGGTIHDVTEEIHPALVEAAEKAAVALNIPVTGLDLCVPDLQAPDYHIIEANERPGLANHEPQPVVERFIDLLFPETLPLGKKA</sequence>
<dbReference type="SUPFAM" id="SSF56059">
    <property type="entry name" value="Glutathione synthetase ATP-binding domain-like"/>
    <property type="match status" value="1"/>
</dbReference>
<keyword evidence="1" id="KW-0547">Nucleotide-binding</keyword>
<dbReference type="GO" id="GO:0046872">
    <property type="term" value="F:metal ion binding"/>
    <property type="evidence" value="ECO:0007669"/>
    <property type="project" value="InterPro"/>
</dbReference>
<dbReference type="InterPro" id="IPR016181">
    <property type="entry name" value="Acyl_CoA_acyltransferase"/>
</dbReference>
<dbReference type="NCBIfam" id="TIGR03103">
    <property type="entry name" value="trio_acet_GNAT"/>
    <property type="match status" value="1"/>
</dbReference>
<dbReference type="RefSeq" id="WP_246913914.1">
    <property type="nucleotide sequence ID" value="NZ_JALJRB010000031.1"/>
</dbReference>
<dbReference type="InterPro" id="IPR013815">
    <property type="entry name" value="ATP_grasp_subdomain_1"/>
</dbReference>
<dbReference type="Pfam" id="PF00583">
    <property type="entry name" value="Acetyltransf_1"/>
    <property type="match status" value="1"/>
</dbReference>
<feature type="domain" description="N-acetyltransferase" evidence="4">
    <location>
        <begin position="115"/>
        <end position="265"/>
    </location>
</feature>
<dbReference type="Proteomes" id="UP001165427">
    <property type="component" value="Unassembled WGS sequence"/>
</dbReference>
<dbReference type="Pfam" id="PF02655">
    <property type="entry name" value="ATP-grasp_3"/>
    <property type="match status" value="1"/>
</dbReference>
<reference evidence="5" key="1">
    <citation type="submission" date="2022-04" db="EMBL/GenBank/DDBJ databases">
        <title>Desulfatitalea alkaliphila sp. nov., a novel anaerobic sulfate-reducing bacterium isolated from terrestrial mud volcano, Taman Peninsula, Russia.</title>
        <authorList>
            <person name="Khomyakova M.A."/>
            <person name="Merkel A.Y."/>
            <person name="Slobodkin A.I."/>
        </authorList>
    </citation>
    <scope>NUCLEOTIDE SEQUENCE</scope>
    <source>
        <strain evidence="5">M08but</strain>
    </source>
</reference>
<evidence type="ECO:0000256" key="1">
    <source>
        <dbReference type="PROSITE-ProRule" id="PRU00409"/>
    </source>
</evidence>
<dbReference type="GO" id="GO:0005524">
    <property type="term" value="F:ATP binding"/>
    <property type="evidence" value="ECO:0007669"/>
    <property type="project" value="UniProtKB-UniRule"/>
</dbReference>
<protein>
    <submittedName>
        <fullName evidence="5">N-acetylglutaminylglutamine synthetase</fullName>
    </submittedName>
</protein>
<name>A0AA41R5H9_9BACT</name>
<dbReference type="GO" id="GO:0016747">
    <property type="term" value="F:acyltransferase activity, transferring groups other than amino-acyl groups"/>
    <property type="evidence" value="ECO:0007669"/>
    <property type="project" value="InterPro"/>
</dbReference>
<dbReference type="PANTHER" id="PTHR21621">
    <property type="entry name" value="RIBOSOMAL PROTEIN S6 MODIFICATION PROTEIN"/>
    <property type="match status" value="1"/>
</dbReference>
<dbReference type="GO" id="GO:0018169">
    <property type="term" value="F:ribosomal S6-glutamic acid ligase activity"/>
    <property type="evidence" value="ECO:0007669"/>
    <property type="project" value="TreeGrafter"/>
</dbReference>
<proteinExistence type="predicted"/>
<dbReference type="SUPFAM" id="SSF55729">
    <property type="entry name" value="Acyl-CoA N-acyltransferases (Nat)"/>
    <property type="match status" value="1"/>
</dbReference>
<evidence type="ECO:0000313" key="5">
    <source>
        <dbReference type="EMBL" id="MCJ8502704.1"/>
    </source>
</evidence>
<comment type="caution">
    <text evidence="5">The sequence shown here is derived from an EMBL/GenBank/DDBJ whole genome shotgun (WGS) entry which is preliminary data.</text>
</comment>
<dbReference type="InterPro" id="IPR000182">
    <property type="entry name" value="GNAT_dom"/>
</dbReference>
<dbReference type="AlphaFoldDB" id="A0AA41R5H9"/>
<keyword evidence="1" id="KW-0067">ATP-binding</keyword>
<organism evidence="5 6">
    <name type="scientific">Desulfatitalea alkaliphila</name>
    <dbReference type="NCBI Taxonomy" id="2929485"/>
    <lineage>
        <taxon>Bacteria</taxon>
        <taxon>Pseudomonadati</taxon>
        <taxon>Thermodesulfobacteriota</taxon>
        <taxon>Desulfobacteria</taxon>
        <taxon>Desulfobacterales</taxon>
        <taxon>Desulfosarcinaceae</taxon>
        <taxon>Desulfatitalea</taxon>
    </lineage>
</organism>
<dbReference type="PROSITE" id="PS50975">
    <property type="entry name" value="ATP_GRASP"/>
    <property type="match status" value="1"/>
</dbReference>
<dbReference type="EMBL" id="JALJRB010000031">
    <property type="protein sequence ID" value="MCJ8502704.1"/>
    <property type="molecule type" value="Genomic_DNA"/>
</dbReference>
<evidence type="ECO:0000313" key="6">
    <source>
        <dbReference type="Proteomes" id="UP001165427"/>
    </source>
</evidence>